<sequence>MHASARGVVQDDVATRADALVHVAIDVGVAGGQIVRPTRMQGHHAGPGVVAAVDVVGNLCGLGRQMRVLAFQRHAPRRGDGHDHFAFRHGFSLLPQRAAAFRLGREGLAAVDGTCRAPRGRPGGRRRP</sequence>
<gene>
    <name evidence="1" type="ORF">G6F50_014957</name>
</gene>
<comment type="caution">
    <text evidence="1">The sequence shown here is derived from an EMBL/GenBank/DDBJ whole genome shotgun (WGS) entry which is preliminary data.</text>
</comment>
<name>A0A9P7C5M2_9FUNG</name>
<protein>
    <submittedName>
        <fullName evidence="1">Uncharacterized protein</fullName>
    </submittedName>
</protein>
<organism evidence="1 2">
    <name type="scientific">Rhizopus delemar</name>
    <dbReference type="NCBI Taxonomy" id="936053"/>
    <lineage>
        <taxon>Eukaryota</taxon>
        <taxon>Fungi</taxon>
        <taxon>Fungi incertae sedis</taxon>
        <taxon>Mucoromycota</taxon>
        <taxon>Mucoromycotina</taxon>
        <taxon>Mucoromycetes</taxon>
        <taxon>Mucorales</taxon>
        <taxon>Mucorineae</taxon>
        <taxon>Rhizopodaceae</taxon>
        <taxon>Rhizopus</taxon>
    </lineage>
</organism>
<proteinExistence type="predicted"/>
<keyword evidence="2" id="KW-1185">Reference proteome</keyword>
<evidence type="ECO:0000313" key="1">
    <source>
        <dbReference type="EMBL" id="KAG1536929.1"/>
    </source>
</evidence>
<reference evidence="1 2" key="1">
    <citation type="journal article" date="2020" name="Microb. Genom.">
        <title>Genetic diversity of clinical and environmental Mucorales isolates obtained from an investigation of mucormycosis cases among solid organ transplant recipients.</title>
        <authorList>
            <person name="Nguyen M.H."/>
            <person name="Kaul D."/>
            <person name="Muto C."/>
            <person name="Cheng S.J."/>
            <person name="Richter R.A."/>
            <person name="Bruno V.M."/>
            <person name="Liu G."/>
            <person name="Beyhan S."/>
            <person name="Sundermann A.J."/>
            <person name="Mounaud S."/>
            <person name="Pasculle A.W."/>
            <person name="Nierman W.C."/>
            <person name="Driscoll E."/>
            <person name="Cumbie R."/>
            <person name="Clancy C.J."/>
            <person name="Dupont C.L."/>
        </authorList>
    </citation>
    <scope>NUCLEOTIDE SEQUENCE [LARGE SCALE GENOMIC DNA]</scope>
    <source>
        <strain evidence="1 2">GL24</strain>
    </source>
</reference>
<dbReference type="Proteomes" id="UP000740926">
    <property type="component" value="Unassembled WGS sequence"/>
</dbReference>
<dbReference type="AlphaFoldDB" id="A0A9P7C5M2"/>
<evidence type="ECO:0000313" key="2">
    <source>
        <dbReference type="Proteomes" id="UP000740926"/>
    </source>
</evidence>
<dbReference type="EMBL" id="JAANIU010007705">
    <property type="protein sequence ID" value="KAG1536929.1"/>
    <property type="molecule type" value="Genomic_DNA"/>
</dbReference>
<accession>A0A9P7C5M2</accession>